<accession>A0A1F6N4A1</accession>
<dbReference type="GO" id="GO:0000049">
    <property type="term" value="F:tRNA binding"/>
    <property type="evidence" value="ECO:0007669"/>
    <property type="project" value="UniProtKB-KW"/>
</dbReference>
<dbReference type="PANTHER" id="PTHR36427">
    <property type="entry name" value="54S RIBOSOMAL PROTEIN L1, MITOCHONDRIAL"/>
    <property type="match status" value="1"/>
</dbReference>
<dbReference type="GO" id="GO:0003735">
    <property type="term" value="F:structural constituent of ribosome"/>
    <property type="evidence" value="ECO:0007669"/>
    <property type="project" value="InterPro"/>
</dbReference>
<dbReference type="NCBIfam" id="TIGR01169">
    <property type="entry name" value="rplA_bact"/>
    <property type="match status" value="1"/>
</dbReference>
<comment type="function">
    <text evidence="9">Binds directly to 23S rRNA. The L1 stalk is quite mobile in the ribosome, and is involved in E site tRNA release.</text>
</comment>
<comment type="caution">
    <text evidence="10">The sequence shown here is derived from an EMBL/GenBank/DDBJ whole genome shotgun (WGS) entry which is preliminary data.</text>
</comment>
<comment type="similarity">
    <text evidence="1 9">Belongs to the universal ribosomal protein uL1 family.</text>
</comment>
<evidence type="ECO:0000256" key="5">
    <source>
        <dbReference type="ARBA" id="ARBA00022884"/>
    </source>
</evidence>
<dbReference type="SUPFAM" id="SSF56808">
    <property type="entry name" value="Ribosomal protein L1"/>
    <property type="match status" value="1"/>
</dbReference>
<evidence type="ECO:0000256" key="8">
    <source>
        <dbReference type="ARBA" id="ARBA00035241"/>
    </source>
</evidence>
<dbReference type="GO" id="GO:0006412">
    <property type="term" value="P:translation"/>
    <property type="evidence" value="ECO:0007669"/>
    <property type="project" value="UniProtKB-UniRule"/>
</dbReference>
<dbReference type="EMBL" id="MFQH01000001">
    <property type="protein sequence ID" value="OGH78835.1"/>
    <property type="molecule type" value="Genomic_DNA"/>
</dbReference>
<dbReference type="InterPro" id="IPR023674">
    <property type="entry name" value="Ribosomal_uL1-like"/>
</dbReference>
<sequence length="227" mass="24408">MSKRMQTAIALVDKTKIYQLDEAITLVKQTSTVKFDASVEVHVCLGIDPAKSDQQIRATVNLPHGTGKTKKIAAFVGTNNEKSAQEAGADFVYGEEEIKKIKDGSLKIEFDIAVATPDMMPKMAMAAKILGPKGLMPNPKTDTVGTDIKKLVTELKKGKAAFKNDSGANVHQAIGKVSFTDAQLKENITAFVDALKRVKPNGTKGTYLKALFLTSAMGPSVKVEVVQ</sequence>
<dbReference type="PANTHER" id="PTHR36427:SF3">
    <property type="entry name" value="LARGE RIBOSOMAL SUBUNIT PROTEIN UL1M"/>
    <property type="match status" value="1"/>
</dbReference>
<keyword evidence="7 9" id="KW-0687">Ribonucleoprotein</keyword>
<dbReference type="CDD" id="cd00403">
    <property type="entry name" value="Ribosomal_L1"/>
    <property type="match status" value="1"/>
</dbReference>
<evidence type="ECO:0000313" key="11">
    <source>
        <dbReference type="Proteomes" id="UP000177040"/>
    </source>
</evidence>
<evidence type="ECO:0000256" key="1">
    <source>
        <dbReference type="ARBA" id="ARBA00010531"/>
    </source>
</evidence>
<comment type="function">
    <text evidence="9">Protein L1 is also a translational repressor protein, it controls the translation of the L11 operon by binding to its mRNA.</text>
</comment>
<evidence type="ECO:0000256" key="3">
    <source>
        <dbReference type="ARBA" id="ARBA00022730"/>
    </source>
</evidence>
<dbReference type="HAMAP" id="MF_01318_B">
    <property type="entry name" value="Ribosomal_uL1_B"/>
    <property type="match status" value="1"/>
</dbReference>
<keyword evidence="6 9" id="KW-0689">Ribosomal protein</keyword>
<keyword evidence="4 9" id="KW-0810">Translation regulation</keyword>
<dbReference type="GO" id="GO:0019843">
    <property type="term" value="F:rRNA binding"/>
    <property type="evidence" value="ECO:0007669"/>
    <property type="project" value="UniProtKB-UniRule"/>
</dbReference>
<keyword evidence="5 9" id="KW-0694">RNA-binding</keyword>
<dbReference type="Pfam" id="PF00687">
    <property type="entry name" value="Ribosomal_L1"/>
    <property type="match status" value="1"/>
</dbReference>
<evidence type="ECO:0000256" key="9">
    <source>
        <dbReference type="HAMAP-Rule" id="MF_01318"/>
    </source>
</evidence>
<dbReference type="AlphaFoldDB" id="A0A1F6N4A1"/>
<evidence type="ECO:0000256" key="4">
    <source>
        <dbReference type="ARBA" id="ARBA00022845"/>
    </source>
</evidence>
<dbReference type="Gene3D" id="3.40.50.790">
    <property type="match status" value="1"/>
</dbReference>
<keyword evidence="9" id="KW-0820">tRNA-binding</keyword>
<dbReference type="FunFam" id="3.40.50.790:FF:000001">
    <property type="entry name" value="50S ribosomal protein L1"/>
    <property type="match status" value="1"/>
</dbReference>
<organism evidence="10 11">
    <name type="scientific">Candidatus Magasanikbacteria bacterium RIFCSPLOWO2_01_FULL_40_15</name>
    <dbReference type="NCBI Taxonomy" id="1798686"/>
    <lineage>
        <taxon>Bacteria</taxon>
        <taxon>Candidatus Magasanikiibacteriota</taxon>
    </lineage>
</organism>
<dbReference type="InterPro" id="IPR002143">
    <property type="entry name" value="Ribosomal_uL1"/>
</dbReference>
<dbReference type="PIRSF" id="PIRSF002155">
    <property type="entry name" value="Ribosomal_L1"/>
    <property type="match status" value="1"/>
</dbReference>
<gene>
    <name evidence="9" type="primary">rplA</name>
    <name evidence="10" type="ORF">A2983_00675</name>
</gene>
<evidence type="ECO:0000256" key="6">
    <source>
        <dbReference type="ARBA" id="ARBA00022980"/>
    </source>
</evidence>
<dbReference type="GO" id="GO:0006417">
    <property type="term" value="P:regulation of translation"/>
    <property type="evidence" value="ECO:0007669"/>
    <property type="project" value="UniProtKB-KW"/>
</dbReference>
<name>A0A1F6N4A1_9BACT</name>
<proteinExistence type="inferred from homology"/>
<evidence type="ECO:0000313" key="10">
    <source>
        <dbReference type="EMBL" id="OGH78835.1"/>
    </source>
</evidence>
<dbReference type="InterPro" id="IPR016095">
    <property type="entry name" value="Ribosomal_uL1_3-a/b-sand"/>
</dbReference>
<dbReference type="InterPro" id="IPR005878">
    <property type="entry name" value="Ribosom_uL1_bac-type"/>
</dbReference>
<dbReference type="Proteomes" id="UP000177040">
    <property type="component" value="Unassembled WGS sequence"/>
</dbReference>
<dbReference type="GO" id="GO:0015934">
    <property type="term" value="C:large ribosomal subunit"/>
    <property type="evidence" value="ECO:0007669"/>
    <property type="project" value="InterPro"/>
</dbReference>
<comment type="subunit">
    <text evidence="9">Part of the 50S ribosomal subunit.</text>
</comment>
<reference evidence="10 11" key="1">
    <citation type="journal article" date="2016" name="Nat. Commun.">
        <title>Thousands of microbial genomes shed light on interconnected biogeochemical processes in an aquifer system.</title>
        <authorList>
            <person name="Anantharaman K."/>
            <person name="Brown C.T."/>
            <person name="Hug L.A."/>
            <person name="Sharon I."/>
            <person name="Castelle C.J."/>
            <person name="Probst A.J."/>
            <person name="Thomas B.C."/>
            <person name="Singh A."/>
            <person name="Wilkins M.J."/>
            <person name="Karaoz U."/>
            <person name="Brodie E.L."/>
            <person name="Williams K.H."/>
            <person name="Hubbard S.S."/>
            <person name="Banfield J.F."/>
        </authorList>
    </citation>
    <scope>NUCLEOTIDE SEQUENCE [LARGE SCALE GENOMIC DNA]</scope>
</reference>
<dbReference type="Gene3D" id="3.30.190.20">
    <property type="match status" value="1"/>
</dbReference>
<evidence type="ECO:0000256" key="2">
    <source>
        <dbReference type="ARBA" id="ARBA00022491"/>
    </source>
</evidence>
<dbReference type="InterPro" id="IPR028364">
    <property type="entry name" value="Ribosomal_uL1/biogenesis"/>
</dbReference>
<evidence type="ECO:0000256" key="7">
    <source>
        <dbReference type="ARBA" id="ARBA00023274"/>
    </source>
</evidence>
<protein>
    <recommendedName>
        <fullName evidence="8 9">Large ribosomal subunit protein uL1</fullName>
    </recommendedName>
</protein>
<keyword evidence="3 9" id="KW-0699">rRNA-binding</keyword>
<keyword evidence="2 9" id="KW-0678">Repressor</keyword>